<comment type="caution">
    <text evidence="3">The sequence shown here is derived from an EMBL/GenBank/DDBJ whole genome shotgun (WGS) entry which is preliminary data.</text>
</comment>
<feature type="signal peptide" evidence="2">
    <location>
        <begin position="1"/>
        <end position="20"/>
    </location>
</feature>
<evidence type="ECO:0000313" key="3">
    <source>
        <dbReference type="EMBL" id="PIT95688.1"/>
    </source>
</evidence>
<organism evidence="3 4">
    <name type="scientific">Candidatus Falkowbacteria bacterium CG10_big_fil_rev_8_21_14_0_10_37_14</name>
    <dbReference type="NCBI Taxonomy" id="1974561"/>
    <lineage>
        <taxon>Bacteria</taxon>
        <taxon>Candidatus Falkowiibacteriota</taxon>
    </lineage>
</organism>
<feature type="transmembrane region" description="Helical" evidence="1">
    <location>
        <begin position="54"/>
        <end position="73"/>
    </location>
</feature>
<feature type="chain" id="PRO_5014954330" description="TrbC/VIRB2 family protein" evidence="2">
    <location>
        <begin position="21"/>
        <end position="120"/>
    </location>
</feature>
<accession>A0A2M6WSA4</accession>
<keyword evidence="2" id="KW-0732">Signal</keyword>
<dbReference type="AlphaFoldDB" id="A0A2M6WSA4"/>
<keyword evidence="1" id="KW-0812">Transmembrane</keyword>
<evidence type="ECO:0008006" key="5">
    <source>
        <dbReference type="Google" id="ProtNLM"/>
    </source>
</evidence>
<keyword evidence="1" id="KW-0472">Membrane</keyword>
<evidence type="ECO:0000313" key="4">
    <source>
        <dbReference type="Proteomes" id="UP000228533"/>
    </source>
</evidence>
<name>A0A2M6WSA4_9BACT</name>
<gene>
    <name evidence="3" type="ORF">COT94_03805</name>
</gene>
<dbReference type="EMBL" id="PFAM01000023">
    <property type="protein sequence ID" value="PIT95688.1"/>
    <property type="molecule type" value="Genomic_DNA"/>
</dbReference>
<evidence type="ECO:0000256" key="2">
    <source>
        <dbReference type="SAM" id="SignalP"/>
    </source>
</evidence>
<evidence type="ECO:0000256" key="1">
    <source>
        <dbReference type="SAM" id="Phobius"/>
    </source>
</evidence>
<sequence length="120" mass="13161">MWKKIILVCVLLLLPVLTRAASPTVTGDTSFQYEAIGKLNALYTVRPAVVMGRIINGSLSILGVVALLIIVYAGFNWMTAMGDKAKVQKSIHMIIWSTAGLVLIFTAYVVVRFMFEIVGK</sequence>
<proteinExistence type="predicted"/>
<keyword evidence="1" id="KW-1133">Transmembrane helix</keyword>
<feature type="transmembrane region" description="Helical" evidence="1">
    <location>
        <begin position="94"/>
        <end position="115"/>
    </location>
</feature>
<protein>
    <recommendedName>
        <fullName evidence="5">TrbC/VIRB2 family protein</fullName>
    </recommendedName>
</protein>
<reference evidence="4" key="1">
    <citation type="submission" date="2017-09" db="EMBL/GenBank/DDBJ databases">
        <title>Depth-based differentiation of microbial function through sediment-hosted aquifers and enrichment of novel symbionts in the deep terrestrial subsurface.</title>
        <authorList>
            <person name="Probst A.J."/>
            <person name="Ladd B."/>
            <person name="Jarett J.K."/>
            <person name="Geller-Mcgrath D.E."/>
            <person name="Sieber C.M.K."/>
            <person name="Emerson J.B."/>
            <person name="Anantharaman K."/>
            <person name="Thomas B.C."/>
            <person name="Malmstrom R."/>
            <person name="Stieglmeier M."/>
            <person name="Klingl A."/>
            <person name="Woyke T."/>
            <person name="Ryan C.M."/>
            <person name="Banfield J.F."/>
        </authorList>
    </citation>
    <scope>NUCLEOTIDE SEQUENCE [LARGE SCALE GENOMIC DNA]</scope>
</reference>
<dbReference type="Proteomes" id="UP000228533">
    <property type="component" value="Unassembled WGS sequence"/>
</dbReference>